<dbReference type="InterPro" id="IPR001447">
    <property type="entry name" value="Arylamine_N-AcTrfase"/>
</dbReference>
<dbReference type="EMBL" id="BOLY01000009">
    <property type="protein sequence ID" value="GIZ49314.1"/>
    <property type="molecule type" value="Genomic_DNA"/>
</dbReference>
<evidence type="ECO:0008006" key="5">
    <source>
        <dbReference type="Google" id="ProtNLM"/>
    </source>
</evidence>
<evidence type="ECO:0000313" key="3">
    <source>
        <dbReference type="EMBL" id="GIZ49314.1"/>
    </source>
</evidence>
<sequence length="304" mass="34380">MSSYNQRQLQAYFKRIHFSPDRFPPHSLSYVTALLRHQLVHVPFETLELHYSVDRRISLDPEVLFDKIVTHSRGGYCLENNAFFGTVLRSLGFSAYGVVCRITTATVGLTDGGWRAMSHMANIVLVEGSKYLVDVGFGADGPTTPLLLQHGKIVEGLRGQDLRLELKILPQHTDPSQKVWVYSFRHGNDAWKEIYHFSDSEFFLADFDVLNHYNMTIGRFTKLVVAQCFESASDLGAEGRLSGSVLLSQDRVERRIPGRTAEVLERFSSEHQRCAAFTKYFVLALTQEEQDAICGTDSELKPAK</sequence>
<accession>A0A9P3L1B1</accession>
<reference evidence="3 4" key="1">
    <citation type="submission" date="2021-01" db="EMBL/GenBank/DDBJ databases">
        <title>Cercospora kikuchii MAFF 305040 whole genome shotgun sequence.</title>
        <authorList>
            <person name="Kashiwa T."/>
            <person name="Suzuki T."/>
        </authorList>
    </citation>
    <scope>NUCLEOTIDE SEQUENCE [LARGE SCALE GENOMIC DNA]</scope>
    <source>
        <strain evidence="3 4">MAFF 305040</strain>
    </source>
</reference>
<gene>
    <name evidence="3" type="ORF">CKM354_001234600</name>
</gene>
<evidence type="ECO:0000256" key="1">
    <source>
        <dbReference type="ARBA" id="ARBA00006547"/>
    </source>
</evidence>
<dbReference type="InterPro" id="IPR038765">
    <property type="entry name" value="Papain-like_cys_pep_sf"/>
</dbReference>
<dbReference type="GO" id="GO:0016407">
    <property type="term" value="F:acetyltransferase activity"/>
    <property type="evidence" value="ECO:0007669"/>
    <property type="project" value="InterPro"/>
</dbReference>
<dbReference type="PANTHER" id="PTHR11786">
    <property type="entry name" value="N-HYDROXYARYLAMINE O-ACETYLTRANSFERASE"/>
    <property type="match status" value="1"/>
</dbReference>
<dbReference type="PANTHER" id="PTHR11786:SF0">
    <property type="entry name" value="ARYLAMINE N-ACETYLTRANSFERASE 4-RELATED"/>
    <property type="match status" value="1"/>
</dbReference>
<comment type="caution">
    <text evidence="3">The sequence shown here is derived from an EMBL/GenBank/DDBJ whole genome shotgun (WGS) entry which is preliminary data.</text>
</comment>
<dbReference type="OrthoDB" id="10260017at2759"/>
<name>A0A9P3L1B1_9PEZI</name>
<dbReference type="SUPFAM" id="SSF54001">
    <property type="entry name" value="Cysteine proteinases"/>
    <property type="match status" value="1"/>
</dbReference>
<keyword evidence="4" id="KW-1185">Reference proteome</keyword>
<protein>
    <recommendedName>
        <fullName evidence="5">Arylamine N-acetyltransferase</fullName>
    </recommendedName>
</protein>
<dbReference type="Proteomes" id="UP000825890">
    <property type="component" value="Unassembled WGS sequence"/>
</dbReference>
<dbReference type="RefSeq" id="XP_044663801.1">
    <property type="nucleotide sequence ID" value="XM_044807866.1"/>
</dbReference>
<evidence type="ECO:0000256" key="2">
    <source>
        <dbReference type="RuleBase" id="RU003452"/>
    </source>
</evidence>
<proteinExistence type="inferred from homology"/>
<keyword evidence="2" id="KW-0808">Transferase</keyword>
<organism evidence="3 4">
    <name type="scientific">Cercospora kikuchii</name>
    <dbReference type="NCBI Taxonomy" id="84275"/>
    <lineage>
        <taxon>Eukaryota</taxon>
        <taxon>Fungi</taxon>
        <taxon>Dikarya</taxon>
        <taxon>Ascomycota</taxon>
        <taxon>Pezizomycotina</taxon>
        <taxon>Dothideomycetes</taxon>
        <taxon>Dothideomycetidae</taxon>
        <taxon>Mycosphaerellales</taxon>
        <taxon>Mycosphaerellaceae</taxon>
        <taxon>Cercospora</taxon>
    </lineage>
</organism>
<dbReference type="AlphaFoldDB" id="A0A9P3L1B1"/>
<dbReference type="Pfam" id="PF00797">
    <property type="entry name" value="Acetyltransf_2"/>
    <property type="match status" value="1"/>
</dbReference>
<dbReference type="InterPro" id="IPR053710">
    <property type="entry name" value="Arylamine_NAT_domain_sf"/>
</dbReference>
<evidence type="ECO:0000313" key="4">
    <source>
        <dbReference type="Proteomes" id="UP000825890"/>
    </source>
</evidence>
<dbReference type="Gene3D" id="3.30.2140.20">
    <property type="match status" value="1"/>
</dbReference>
<keyword evidence="2" id="KW-0012">Acyltransferase</keyword>
<comment type="similarity">
    <text evidence="1 2">Belongs to the arylamine N-acetyltransferase family.</text>
</comment>
<dbReference type="GeneID" id="68297921"/>
<dbReference type="PRINTS" id="PR01543">
    <property type="entry name" value="ANATRNSFRASE"/>
</dbReference>